<keyword evidence="1" id="KW-0812">Transmembrane</keyword>
<organism evidence="3 4">
    <name type="scientific">Haloterrigena turkmenica (strain ATCC 51198 / DSM 5511 / JCM 9101 / NCIMB 13204 / VKM B-1734 / 4k)</name>
    <name type="common">Halococcus turkmenicus</name>
    <dbReference type="NCBI Taxonomy" id="543526"/>
    <lineage>
        <taxon>Archaea</taxon>
        <taxon>Methanobacteriati</taxon>
        <taxon>Methanobacteriota</taxon>
        <taxon>Stenosarchaea group</taxon>
        <taxon>Halobacteria</taxon>
        <taxon>Halobacteriales</taxon>
        <taxon>Natrialbaceae</taxon>
        <taxon>Haloterrigena</taxon>
    </lineage>
</organism>
<dbReference type="OrthoDB" id="188406at2157"/>
<geneLocation type="plasmid" evidence="3 4">
    <name>pHTUR05</name>
</geneLocation>
<keyword evidence="3" id="KW-0614">Plasmid</keyword>
<reference evidence="3 4" key="1">
    <citation type="journal article" date="2010" name="Stand. Genomic Sci.">
        <title>Complete genome sequence of Haloterrigena turkmenica type strain (4k).</title>
        <authorList>
            <person name="Saunders E."/>
            <person name="Tindall B.J."/>
            <person name="Fahnrich R."/>
            <person name="Lapidus A."/>
            <person name="Copeland A."/>
            <person name="Del Rio T.G."/>
            <person name="Lucas S."/>
            <person name="Chen F."/>
            <person name="Tice H."/>
            <person name="Cheng J.F."/>
            <person name="Han C."/>
            <person name="Detter J.C."/>
            <person name="Bruce D."/>
            <person name="Goodwin L."/>
            <person name="Chain P."/>
            <person name="Pitluck S."/>
            <person name="Pati A."/>
            <person name="Ivanova N."/>
            <person name="Mavromatis K."/>
            <person name="Chen A."/>
            <person name="Palaniappan K."/>
            <person name="Land M."/>
            <person name="Hauser L."/>
            <person name="Chang Y.J."/>
            <person name="Jeffries C.D."/>
            <person name="Brettin T."/>
            <person name="Rohde M."/>
            <person name="Goker M."/>
            <person name="Bristow J."/>
            <person name="Eisen J.A."/>
            <person name="Markowitz V."/>
            <person name="Hugenholtz P."/>
            <person name="Klenk H.P."/>
            <person name="Kyrpides N.C."/>
        </authorList>
    </citation>
    <scope>NUCLEOTIDE SEQUENCE [LARGE SCALE GENOMIC DNA]</scope>
    <source>
        <strain evidence="4">ATCC 51198 / DSM 5511 / JCM 9101 / NCIMB 13204 / VKM B-1734 / 4k</strain>
    </source>
</reference>
<dbReference type="EMBL" id="CP001865">
    <property type="protein sequence ID" value="ADB63898.1"/>
    <property type="molecule type" value="Genomic_DNA"/>
</dbReference>
<proteinExistence type="predicted"/>
<sequence length="172" mass="17902">MDLSKYRSKLVGSKEERAVSPVIGVILMVAITVILAAVIAAFVMDLGNDMGGEAQAGVDTSSQDDRVSVTWQAEGNADNVEVSYEIVGGDNSTSTYVLNDEATGTSTTETLESVSDRSSVQVLINDTETGGNNAQYEGDEVTVEIVATANSGDTSTVVQEGEKTVVVEGNTA</sequence>
<dbReference type="KEGG" id="htu:Htur_5010"/>
<accession>D2S3F1</accession>
<keyword evidence="4" id="KW-1185">Reference proteome</keyword>
<dbReference type="NCBIfam" id="TIGR02537">
    <property type="entry name" value="arch_flag_Nterm"/>
    <property type="match status" value="1"/>
</dbReference>
<dbReference type="InterPro" id="IPR012859">
    <property type="entry name" value="Pilin_N_archaeal"/>
</dbReference>
<evidence type="ECO:0000313" key="4">
    <source>
        <dbReference type="Proteomes" id="UP000001903"/>
    </source>
</evidence>
<gene>
    <name evidence="3" type="ordered locus">Htur_5010</name>
</gene>
<dbReference type="InterPro" id="IPR013373">
    <property type="entry name" value="Flagellin/pilin_N_arc"/>
</dbReference>
<evidence type="ECO:0000256" key="1">
    <source>
        <dbReference type="SAM" id="Phobius"/>
    </source>
</evidence>
<dbReference type="HOGENOM" id="CLU_116126_3_0_2"/>
<name>D2S3F1_HALTV</name>
<feature type="transmembrane region" description="Helical" evidence="1">
    <location>
        <begin position="21"/>
        <end position="44"/>
    </location>
</feature>
<dbReference type="GeneID" id="8745816"/>
<dbReference type="Pfam" id="PF07790">
    <property type="entry name" value="Pilin_N"/>
    <property type="match status" value="1"/>
</dbReference>
<evidence type="ECO:0000313" key="3">
    <source>
        <dbReference type="EMBL" id="ADB63898.1"/>
    </source>
</evidence>
<protein>
    <recommendedName>
        <fullName evidence="2">Archaeal Type IV pilin N-terminal domain-containing protein</fullName>
    </recommendedName>
</protein>
<evidence type="ECO:0000259" key="2">
    <source>
        <dbReference type="Pfam" id="PF07790"/>
    </source>
</evidence>
<dbReference type="AlphaFoldDB" id="D2S3F1"/>
<dbReference type="RefSeq" id="WP_012946137.1">
    <property type="nucleotide sequence ID" value="NC_013748.1"/>
</dbReference>
<keyword evidence="1" id="KW-1133">Transmembrane helix</keyword>
<keyword evidence="1" id="KW-0472">Membrane</keyword>
<dbReference type="Proteomes" id="UP000001903">
    <property type="component" value="Plasmid pHTUR05"/>
</dbReference>
<feature type="domain" description="Archaeal Type IV pilin N-terminal" evidence="2">
    <location>
        <begin position="17"/>
        <end position="69"/>
    </location>
</feature>